<comment type="caution">
    <text evidence="2">The sequence shown here is derived from an EMBL/GenBank/DDBJ whole genome shotgun (WGS) entry which is preliminary data.</text>
</comment>
<evidence type="ECO:0000313" key="3">
    <source>
        <dbReference type="Proteomes" id="UP000675379"/>
    </source>
</evidence>
<keyword evidence="1" id="KW-0472">Membrane</keyword>
<gene>
    <name evidence="2" type="ORF">KCG48_11710</name>
</gene>
<evidence type="ECO:0008006" key="4">
    <source>
        <dbReference type="Google" id="ProtNLM"/>
    </source>
</evidence>
<accession>A0A941CQS7</accession>
<feature type="transmembrane region" description="Helical" evidence="1">
    <location>
        <begin position="12"/>
        <end position="36"/>
    </location>
</feature>
<dbReference type="AlphaFoldDB" id="A0A941CQS7"/>
<keyword evidence="1" id="KW-0812">Transmembrane</keyword>
<feature type="transmembrane region" description="Helical" evidence="1">
    <location>
        <begin position="48"/>
        <end position="69"/>
    </location>
</feature>
<dbReference type="RefSeq" id="WP_211802400.1">
    <property type="nucleotide sequence ID" value="NZ_JAGSCS010000018.1"/>
</dbReference>
<sequence length="102" mass="11931">MFELTNTWSKILRYVAIVMACIYFILAFASSMTNYYMQDFYSMGTFSWTIFFSVIMEGTFRIIMVLGLSEVIELVTLNRAKVHETQVRLREELSSLKSEETP</sequence>
<dbReference type="EMBL" id="JAGSCS010000018">
    <property type="protein sequence ID" value="MBR0576982.1"/>
    <property type="molecule type" value="Genomic_DNA"/>
</dbReference>
<organism evidence="2 3">
    <name type="scientific">Proteiniclasticum sediminis</name>
    <dbReference type="NCBI Taxonomy" id="2804028"/>
    <lineage>
        <taxon>Bacteria</taxon>
        <taxon>Bacillati</taxon>
        <taxon>Bacillota</taxon>
        <taxon>Clostridia</taxon>
        <taxon>Eubacteriales</taxon>
        <taxon>Clostridiaceae</taxon>
        <taxon>Proteiniclasticum</taxon>
    </lineage>
</organism>
<dbReference type="Proteomes" id="UP000675379">
    <property type="component" value="Unassembled WGS sequence"/>
</dbReference>
<keyword evidence="1" id="KW-1133">Transmembrane helix</keyword>
<evidence type="ECO:0000256" key="1">
    <source>
        <dbReference type="SAM" id="Phobius"/>
    </source>
</evidence>
<name>A0A941CQS7_9CLOT</name>
<keyword evidence="3" id="KW-1185">Reference proteome</keyword>
<evidence type="ECO:0000313" key="2">
    <source>
        <dbReference type="EMBL" id="MBR0576982.1"/>
    </source>
</evidence>
<reference evidence="2" key="1">
    <citation type="submission" date="2021-04" db="EMBL/GenBank/DDBJ databases">
        <title>Proteiniclasticum sedimins sp. nov., an obligate anaerobic bacterium isolated from anaerobic sludge.</title>
        <authorList>
            <person name="Liu J."/>
        </authorList>
    </citation>
    <scope>NUCLEOTIDE SEQUENCE</scope>
    <source>
        <strain evidence="2">BAD-10</strain>
    </source>
</reference>
<proteinExistence type="predicted"/>
<protein>
    <recommendedName>
        <fullName evidence="4">DUF4282 domain-containing protein</fullName>
    </recommendedName>
</protein>